<organism evidence="2 3">
    <name type="scientific">Ancylomarina longa</name>
    <dbReference type="NCBI Taxonomy" id="2487017"/>
    <lineage>
        <taxon>Bacteria</taxon>
        <taxon>Pseudomonadati</taxon>
        <taxon>Bacteroidota</taxon>
        <taxon>Bacteroidia</taxon>
        <taxon>Marinilabiliales</taxon>
        <taxon>Marinifilaceae</taxon>
        <taxon>Ancylomarina</taxon>
    </lineage>
</organism>
<dbReference type="Proteomes" id="UP000282985">
    <property type="component" value="Unassembled WGS sequence"/>
</dbReference>
<dbReference type="AlphaFoldDB" id="A0A434AUC9"/>
<dbReference type="InterPro" id="IPR003812">
    <property type="entry name" value="Fido"/>
</dbReference>
<dbReference type="PROSITE" id="PS51459">
    <property type="entry name" value="FIDO"/>
    <property type="match status" value="1"/>
</dbReference>
<dbReference type="PANTHER" id="PTHR39426">
    <property type="entry name" value="HOMOLOGY TO DEATH-ON-CURING PROTEIN OF PHAGE P1"/>
    <property type="match status" value="1"/>
</dbReference>
<dbReference type="InterPro" id="IPR036597">
    <property type="entry name" value="Fido-like_dom_sf"/>
</dbReference>
<accession>A0A434AUC9</accession>
<comment type="caution">
    <text evidence="2">The sequence shown here is derived from an EMBL/GenBank/DDBJ whole genome shotgun (WGS) entry which is preliminary data.</text>
</comment>
<protein>
    <submittedName>
        <fullName evidence="2">Type II toxin-antitoxin system death-on-curing family toxin</fullName>
    </submittedName>
</protein>
<evidence type="ECO:0000313" key="3">
    <source>
        <dbReference type="Proteomes" id="UP000282985"/>
    </source>
</evidence>
<dbReference type="NCBIfam" id="TIGR01550">
    <property type="entry name" value="DOC_P1"/>
    <property type="match status" value="1"/>
</dbReference>
<name>A0A434AUC9_9BACT</name>
<dbReference type="OrthoDB" id="9802752at2"/>
<evidence type="ECO:0000313" key="2">
    <source>
        <dbReference type="EMBL" id="RUT78047.1"/>
    </source>
</evidence>
<gene>
    <name evidence="2" type="ORF">DLK05_10405</name>
</gene>
<dbReference type="Gene3D" id="1.20.120.1870">
    <property type="entry name" value="Fic/DOC protein, Fido domain"/>
    <property type="match status" value="1"/>
</dbReference>
<dbReference type="SUPFAM" id="SSF140931">
    <property type="entry name" value="Fic-like"/>
    <property type="match status" value="1"/>
</dbReference>
<dbReference type="PANTHER" id="PTHR39426:SF1">
    <property type="entry name" value="HOMOLOGY TO DEATH-ON-CURING PROTEIN OF PHAGE P1"/>
    <property type="match status" value="1"/>
</dbReference>
<feature type="domain" description="Fido" evidence="1">
    <location>
        <begin position="8"/>
        <end position="128"/>
    </location>
</feature>
<dbReference type="EMBL" id="RJJX01000012">
    <property type="protein sequence ID" value="RUT78047.1"/>
    <property type="molecule type" value="Genomic_DNA"/>
</dbReference>
<evidence type="ECO:0000259" key="1">
    <source>
        <dbReference type="PROSITE" id="PS51459"/>
    </source>
</evidence>
<dbReference type="InterPro" id="IPR006440">
    <property type="entry name" value="Doc"/>
</dbReference>
<sequence length="152" mass="17447">MSEIIYITNIQEVIDIHKKTIEISGGGTDGIIDIGLLESTIEHIQNDLYYPTFIEKLTHLFFAANKSHCFQDGNKRIAISLGSIFLLKNGYLEAAHRFLYKMETISYHLAAGRIEKEFLQDIIESLVYEDDYSEEIKLKLLDCISPGENNEW</sequence>
<proteinExistence type="predicted"/>
<reference evidence="2 3" key="1">
    <citation type="submission" date="2018-11" db="EMBL/GenBank/DDBJ databases">
        <title>Parancylomarina longa gen. nov., sp. nov., isolated from sediments of southern Okinawa.</title>
        <authorList>
            <person name="Fu T."/>
        </authorList>
    </citation>
    <scope>NUCLEOTIDE SEQUENCE [LARGE SCALE GENOMIC DNA]</scope>
    <source>
        <strain evidence="2 3">T3-2 S1-C</strain>
    </source>
</reference>
<keyword evidence="3" id="KW-1185">Reference proteome</keyword>
<dbReference type="Pfam" id="PF02661">
    <property type="entry name" value="Fic"/>
    <property type="match status" value="1"/>
</dbReference>
<dbReference type="InterPro" id="IPR053737">
    <property type="entry name" value="Type_II_TA_Toxin"/>
</dbReference>
<dbReference type="GO" id="GO:0016301">
    <property type="term" value="F:kinase activity"/>
    <property type="evidence" value="ECO:0007669"/>
    <property type="project" value="InterPro"/>
</dbReference>
<dbReference type="RefSeq" id="WP_127343912.1">
    <property type="nucleotide sequence ID" value="NZ_RJJX01000012.1"/>
</dbReference>